<keyword evidence="1" id="KW-0805">Transcription regulation</keyword>
<organism evidence="5 6">
    <name type="scientific">Jannaschia aquimarina</name>
    <dbReference type="NCBI Taxonomy" id="935700"/>
    <lineage>
        <taxon>Bacteria</taxon>
        <taxon>Pseudomonadati</taxon>
        <taxon>Pseudomonadota</taxon>
        <taxon>Alphaproteobacteria</taxon>
        <taxon>Rhodobacterales</taxon>
        <taxon>Roseobacteraceae</taxon>
        <taxon>Jannaschia</taxon>
    </lineage>
</organism>
<proteinExistence type="predicted"/>
<dbReference type="InterPro" id="IPR036390">
    <property type="entry name" value="WH_DNA-bd_sf"/>
</dbReference>
<comment type="caution">
    <text evidence="5">The sequence shown here is derived from an EMBL/GenBank/DDBJ whole genome shotgun (WGS) entry which is preliminary data.</text>
</comment>
<gene>
    <name evidence="5" type="primary">fadR_2</name>
    <name evidence="5" type="ORF">jaqu_33560</name>
</gene>
<dbReference type="InterPro" id="IPR036388">
    <property type="entry name" value="WH-like_DNA-bd_sf"/>
</dbReference>
<dbReference type="EMBL" id="JYFE01000060">
    <property type="protein sequence ID" value="KIT15030.1"/>
    <property type="molecule type" value="Genomic_DNA"/>
</dbReference>
<evidence type="ECO:0000313" key="5">
    <source>
        <dbReference type="EMBL" id="KIT15030.1"/>
    </source>
</evidence>
<dbReference type="CDD" id="cd07377">
    <property type="entry name" value="WHTH_GntR"/>
    <property type="match status" value="1"/>
</dbReference>
<name>A0A0D1EGQ3_9RHOB</name>
<dbReference type="SUPFAM" id="SSF46785">
    <property type="entry name" value="Winged helix' DNA-binding domain"/>
    <property type="match status" value="1"/>
</dbReference>
<dbReference type="Pfam" id="PF00392">
    <property type="entry name" value="GntR"/>
    <property type="match status" value="1"/>
</dbReference>
<dbReference type="OrthoDB" id="9028214at2"/>
<dbReference type="InterPro" id="IPR000524">
    <property type="entry name" value="Tscrpt_reg_HTH_GntR"/>
</dbReference>
<dbReference type="InterPro" id="IPR011711">
    <property type="entry name" value="GntR_C"/>
</dbReference>
<dbReference type="Pfam" id="PF07729">
    <property type="entry name" value="FCD"/>
    <property type="match status" value="1"/>
</dbReference>
<dbReference type="PANTHER" id="PTHR43537:SF5">
    <property type="entry name" value="UXU OPERON TRANSCRIPTIONAL REGULATOR"/>
    <property type="match status" value="1"/>
</dbReference>
<accession>A0A0D1EGQ3</accession>
<keyword evidence="2" id="KW-0238">DNA-binding</keyword>
<evidence type="ECO:0000256" key="2">
    <source>
        <dbReference type="ARBA" id="ARBA00023125"/>
    </source>
</evidence>
<dbReference type="PANTHER" id="PTHR43537">
    <property type="entry name" value="TRANSCRIPTIONAL REGULATOR, GNTR FAMILY"/>
    <property type="match status" value="1"/>
</dbReference>
<dbReference type="AlphaFoldDB" id="A0A0D1EGQ3"/>
<dbReference type="SMART" id="SM00345">
    <property type="entry name" value="HTH_GNTR"/>
    <property type="match status" value="1"/>
</dbReference>
<dbReference type="PRINTS" id="PR00035">
    <property type="entry name" value="HTHGNTR"/>
</dbReference>
<dbReference type="Gene3D" id="1.10.10.10">
    <property type="entry name" value="Winged helix-like DNA-binding domain superfamily/Winged helix DNA-binding domain"/>
    <property type="match status" value="1"/>
</dbReference>
<dbReference type="SUPFAM" id="SSF48008">
    <property type="entry name" value="GntR ligand-binding domain-like"/>
    <property type="match status" value="1"/>
</dbReference>
<dbReference type="Proteomes" id="UP000032232">
    <property type="component" value="Unassembled WGS sequence"/>
</dbReference>
<keyword evidence="3" id="KW-0804">Transcription</keyword>
<dbReference type="GO" id="GO:0003677">
    <property type="term" value="F:DNA binding"/>
    <property type="evidence" value="ECO:0007669"/>
    <property type="project" value="UniProtKB-KW"/>
</dbReference>
<dbReference type="InterPro" id="IPR008920">
    <property type="entry name" value="TF_FadR/GntR_C"/>
</dbReference>
<evidence type="ECO:0000256" key="3">
    <source>
        <dbReference type="ARBA" id="ARBA00023163"/>
    </source>
</evidence>
<evidence type="ECO:0000256" key="1">
    <source>
        <dbReference type="ARBA" id="ARBA00023015"/>
    </source>
</evidence>
<sequence length="231" mass="25333">MDTELGRIRLSEQIEEAILKAIRAGEFPPGTKLPSERQLMEMFDVGRPSVKEALLMLERKGFLRLQRGIAPVVVEPTPESAMQAIGDMVQAMLPDTTRRSDFYDLRIMLETSAVMDAARQPNPEDLARIEAALDACAAAAGRAAAFREADVAFHRQLMAAQGNAVAGALHAALLEWGLYHPEEGPERRAIHARVVSQHRAIVEAIRSGDPLAAADAVRAHLMTRRDQPQSN</sequence>
<dbReference type="PROSITE" id="PS50949">
    <property type="entry name" value="HTH_GNTR"/>
    <property type="match status" value="1"/>
</dbReference>
<dbReference type="RefSeq" id="WP_052501026.1">
    <property type="nucleotide sequence ID" value="NZ_FZPF01000001.1"/>
</dbReference>
<reference evidence="5 6" key="1">
    <citation type="submission" date="2015-02" db="EMBL/GenBank/DDBJ databases">
        <title>Genome Sequence of Jannaschia aquimarina DSM28248, a member of the Roseobacter clade.</title>
        <authorList>
            <person name="Voget S."/>
            <person name="Daniel R."/>
        </authorList>
    </citation>
    <scope>NUCLEOTIDE SEQUENCE [LARGE SCALE GENOMIC DNA]</scope>
    <source>
        <strain evidence="5 6">GSW-M26</strain>
    </source>
</reference>
<evidence type="ECO:0000259" key="4">
    <source>
        <dbReference type="PROSITE" id="PS50949"/>
    </source>
</evidence>
<dbReference type="SMART" id="SM00895">
    <property type="entry name" value="FCD"/>
    <property type="match status" value="1"/>
</dbReference>
<dbReference type="STRING" id="935700.jaqu_33560"/>
<dbReference type="Gene3D" id="1.20.120.530">
    <property type="entry name" value="GntR ligand-binding domain-like"/>
    <property type="match status" value="1"/>
</dbReference>
<dbReference type="GO" id="GO:0003700">
    <property type="term" value="F:DNA-binding transcription factor activity"/>
    <property type="evidence" value="ECO:0007669"/>
    <property type="project" value="InterPro"/>
</dbReference>
<dbReference type="PATRIC" id="fig|935700.4.peg.3462"/>
<evidence type="ECO:0000313" key="6">
    <source>
        <dbReference type="Proteomes" id="UP000032232"/>
    </source>
</evidence>
<feature type="domain" description="HTH gntR-type" evidence="4">
    <location>
        <begin position="8"/>
        <end position="76"/>
    </location>
</feature>
<keyword evidence="6" id="KW-1185">Reference proteome</keyword>
<protein>
    <submittedName>
        <fullName evidence="5">FadR_2 protein</fullName>
    </submittedName>
</protein>